<accession>A0ABY4QMG2</accession>
<dbReference type="Proteomes" id="UP001056610">
    <property type="component" value="Chromosome"/>
</dbReference>
<gene>
    <name evidence="8" type="ORF">M5I08_02635</name>
</gene>
<feature type="domain" description="Core-binding (CB)" evidence="7">
    <location>
        <begin position="1"/>
        <end position="54"/>
    </location>
</feature>
<dbReference type="RefSeq" id="WP_249763074.1">
    <property type="nucleotide sequence ID" value="NZ_CP097320.1"/>
</dbReference>
<evidence type="ECO:0000313" key="9">
    <source>
        <dbReference type="Proteomes" id="UP001056610"/>
    </source>
</evidence>
<protein>
    <submittedName>
        <fullName evidence="8">Tyrosine-type recombinase/integrase</fullName>
    </submittedName>
</protein>
<evidence type="ECO:0000256" key="3">
    <source>
        <dbReference type="ARBA" id="ARBA00023172"/>
    </source>
</evidence>
<dbReference type="PROSITE" id="PS51900">
    <property type="entry name" value="CB"/>
    <property type="match status" value="1"/>
</dbReference>
<dbReference type="InterPro" id="IPR013762">
    <property type="entry name" value="Integrase-like_cat_sf"/>
</dbReference>
<reference evidence="8" key="1">
    <citation type="submission" date="2022-05" db="EMBL/GenBank/DDBJ databases">
        <title>A methanotrophic Mycobacterium dominates a cave microbial ecosystem.</title>
        <authorList>
            <person name="Van Spanning R.J.M."/>
            <person name="Guan Q."/>
            <person name="Melkonian C."/>
            <person name="Gallant J."/>
            <person name="Polerecky L."/>
            <person name="Flot J.-F."/>
            <person name="Brandt B.W."/>
            <person name="Braster M."/>
            <person name="Iturbe Espinoza P."/>
            <person name="Aerts J."/>
            <person name="Meima-Franke M."/>
            <person name="Piersma S.R."/>
            <person name="Bunduc C."/>
            <person name="Ummels R."/>
            <person name="Pain A."/>
            <person name="Fleming E.J."/>
            <person name="van der Wel N."/>
            <person name="Gherman V.D."/>
            <person name="Sarbu S.M."/>
            <person name="Bodelier P.L.E."/>
            <person name="Bitter W."/>
        </authorList>
    </citation>
    <scope>NUCLEOTIDE SEQUENCE</scope>
    <source>
        <strain evidence="8">Sulfur Cave</strain>
    </source>
</reference>
<dbReference type="InterPro" id="IPR053876">
    <property type="entry name" value="Phage_int_M"/>
</dbReference>
<dbReference type="Gene3D" id="1.10.150.130">
    <property type="match status" value="1"/>
</dbReference>
<keyword evidence="2 4" id="KW-0238">DNA-binding</keyword>
<organism evidence="8 9">
    <name type="scientific">Candidatus Mycobacterium methanotrophicum</name>
    <dbReference type="NCBI Taxonomy" id="2943498"/>
    <lineage>
        <taxon>Bacteria</taxon>
        <taxon>Bacillati</taxon>
        <taxon>Actinomycetota</taxon>
        <taxon>Actinomycetes</taxon>
        <taxon>Mycobacteriales</taxon>
        <taxon>Mycobacteriaceae</taxon>
        <taxon>Mycobacterium</taxon>
    </lineage>
</organism>
<feature type="compositionally biased region" description="Polar residues" evidence="5">
    <location>
        <begin position="272"/>
        <end position="282"/>
    </location>
</feature>
<feature type="region of interest" description="Disordered" evidence="5">
    <location>
        <begin position="272"/>
        <end position="295"/>
    </location>
</feature>
<evidence type="ECO:0000256" key="1">
    <source>
        <dbReference type="ARBA" id="ARBA00008857"/>
    </source>
</evidence>
<dbReference type="PANTHER" id="PTHR30349:SF64">
    <property type="entry name" value="PROPHAGE INTEGRASE INTD-RELATED"/>
    <property type="match status" value="1"/>
</dbReference>
<dbReference type="InterPro" id="IPR011010">
    <property type="entry name" value="DNA_brk_join_enz"/>
</dbReference>
<dbReference type="InterPro" id="IPR010998">
    <property type="entry name" value="Integrase_recombinase_N"/>
</dbReference>
<dbReference type="Pfam" id="PF22022">
    <property type="entry name" value="Phage_int_M"/>
    <property type="match status" value="1"/>
</dbReference>
<dbReference type="Pfam" id="PF00589">
    <property type="entry name" value="Phage_integrase"/>
    <property type="match status" value="1"/>
</dbReference>
<dbReference type="EMBL" id="CP097320">
    <property type="protein sequence ID" value="UQX11437.1"/>
    <property type="molecule type" value="Genomic_DNA"/>
</dbReference>
<dbReference type="SUPFAM" id="SSF56349">
    <property type="entry name" value="DNA breaking-rejoining enzymes"/>
    <property type="match status" value="1"/>
</dbReference>
<feature type="domain" description="Tyr recombinase" evidence="6">
    <location>
        <begin position="75"/>
        <end position="260"/>
    </location>
</feature>
<feature type="compositionally biased region" description="Basic and acidic residues" evidence="5">
    <location>
        <begin position="286"/>
        <end position="295"/>
    </location>
</feature>
<evidence type="ECO:0000259" key="6">
    <source>
        <dbReference type="PROSITE" id="PS51898"/>
    </source>
</evidence>
<dbReference type="Gene3D" id="1.10.443.10">
    <property type="entry name" value="Intergrase catalytic core"/>
    <property type="match status" value="1"/>
</dbReference>
<comment type="similarity">
    <text evidence="1">Belongs to the 'phage' integrase family.</text>
</comment>
<name>A0ABY4QMG2_9MYCO</name>
<keyword evidence="9" id="KW-1185">Reference proteome</keyword>
<proteinExistence type="inferred from homology"/>
<evidence type="ECO:0000256" key="2">
    <source>
        <dbReference type="ARBA" id="ARBA00023125"/>
    </source>
</evidence>
<dbReference type="PROSITE" id="PS51898">
    <property type="entry name" value="TYR_RECOMBINASE"/>
    <property type="match status" value="1"/>
</dbReference>
<dbReference type="InterPro" id="IPR044068">
    <property type="entry name" value="CB"/>
</dbReference>
<keyword evidence="3" id="KW-0233">DNA recombination</keyword>
<dbReference type="InterPro" id="IPR002104">
    <property type="entry name" value="Integrase_catalytic"/>
</dbReference>
<evidence type="ECO:0000259" key="7">
    <source>
        <dbReference type="PROSITE" id="PS51900"/>
    </source>
</evidence>
<dbReference type="CDD" id="cd01189">
    <property type="entry name" value="INT_ICEBs1_C_like"/>
    <property type="match status" value="1"/>
</dbReference>
<evidence type="ECO:0000313" key="8">
    <source>
        <dbReference type="EMBL" id="UQX11437.1"/>
    </source>
</evidence>
<dbReference type="PANTHER" id="PTHR30349">
    <property type="entry name" value="PHAGE INTEGRASE-RELATED"/>
    <property type="match status" value="1"/>
</dbReference>
<sequence>MIAKQIAGTFGRRPLVSVRPSEVQAWAAELSRTQSVATARHALGVLRRVFDYAVRDGAIQRNPAAGIRLSKVQGNDPRPLTHDELWRLAGVFDAARDRLLVLVAGYCGLRWGELAALRWSDVDLESRTLRVVRAYSEEAPRGEMSPVKNHQARTVPVPEIVSGELANYKALQPRGELVFPSASGTPLRNRNWRRDVFDSTVAALGLKITPHNLRDTAASLAIQEGASVVAVARLLGHESAATTLNHYAGLFPTDLDDIASRLDAAARLTIASQRESSDAKQSPTKHRPDEAETQG</sequence>
<dbReference type="InterPro" id="IPR050090">
    <property type="entry name" value="Tyrosine_recombinase_XerCD"/>
</dbReference>
<evidence type="ECO:0000256" key="4">
    <source>
        <dbReference type="PROSITE-ProRule" id="PRU01248"/>
    </source>
</evidence>
<evidence type="ECO:0000256" key="5">
    <source>
        <dbReference type="SAM" id="MobiDB-lite"/>
    </source>
</evidence>